<gene>
    <name evidence="1" type="ORF">H9L10_12420</name>
</gene>
<dbReference type="InterPro" id="IPR010982">
    <property type="entry name" value="Lambda_DNA-bd_dom_sf"/>
</dbReference>
<dbReference type="KEGG" id="pei:H9L10_12420"/>
<dbReference type="AlphaFoldDB" id="A0A7G9R0B2"/>
<evidence type="ECO:0000313" key="2">
    <source>
        <dbReference type="Proteomes" id="UP000515976"/>
    </source>
</evidence>
<keyword evidence="2" id="KW-1185">Reference proteome</keyword>
<name>A0A7G9R0B2_9MICO</name>
<evidence type="ECO:0000313" key="1">
    <source>
        <dbReference type="EMBL" id="QNN49037.1"/>
    </source>
</evidence>
<dbReference type="GO" id="GO:0003677">
    <property type="term" value="F:DNA binding"/>
    <property type="evidence" value="ECO:0007669"/>
    <property type="project" value="InterPro"/>
</dbReference>
<sequence length="177" mass="19572">MDTALPTFDREALYAALDERREAGGLGWYDLADELWQQSAGLNEARTTDHPICGGAVQRVKDPGRTSCQYVLFMLRWLGRAPEDFLTGAVVDVGDTDLPKTDADHRLRFDLAALHAALNDARRERDLTWAGLAEVVGCSPARLTNLKAARLADIDLVVRLTQWLGRPAAAFVRPATW</sequence>
<dbReference type="Proteomes" id="UP000515976">
    <property type="component" value="Chromosome"/>
</dbReference>
<dbReference type="SUPFAM" id="SSF47413">
    <property type="entry name" value="lambda repressor-like DNA-binding domains"/>
    <property type="match status" value="1"/>
</dbReference>
<accession>A0A7G9R0B2</accession>
<organism evidence="1 2">
    <name type="scientific">Phycicoccus endophyticus</name>
    <dbReference type="NCBI Taxonomy" id="1690220"/>
    <lineage>
        <taxon>Bacteria</taxon>
        <taxon>Bacillati</taxon>
        <taxon>Actinomycetota</taxon>
        <taxon>Actinomycetes</taxon>
        <taxon>Micrococcales</taxon>
        <taxon>Intrasporangiaceae</taxon>
        <taxon>Phycicoccus</taxon>
    </lineage>
</organism>
<dbReference type="RefSeq" id="WP_166103010.1">
    <property type="nucleotide sequence ID" value="NZ_BMMY01000006.1"/>
</dbReference>
<reference evidence="1 2" key="1">
    <citation type="submission" date="2020-08" db="EMBL/GenBank/DDBJ databases">
        <title>Genome sequence of Phycicoccus endophyticus JCM 31784T.</title>
        <authorList>
            <person name="Hyun D.-W."/>
            <person name="Bae J.-W."/>
        </authorList>
    </citation>
    <scope>NUCLEOTIDE SEQUENCE [LARGE SCALE GENOMIC DNA]</scope>
    <source>
        <strain evidence="1 2">JCM 31784</strain>
    </source>
</reference>
<protein>
    <submittedName>
        <fullName evidence="1">Uncharacterized protein</fullName>
    </submittedName>
</protein>
<proteinExistence type="predicted"/>
<dbReference type="EMBL" id="CP060712">
    <property type="protein sequence ID" value="QNN49037.1"/>
    <property type="molecule type" value="Genomic_DNA"/>
</dbReference>